<dbReference type="InterPro" id="IPR010559">
    <property type="entry name" value="Sig_transdc_His_kin_internal"/>
</dbReference>
<dbReference type="AlphaFoldDB" id="A0A2V3WAR9"/>
<evidence type="ECO:0000259" key="13">
    <source>
        <dbReference type="PROSITE" id="PS50109"/>
    </source>
</evidence>
<comment type="catalytic activity">
    <reaction evidence="1">
        <text>ATP + protein L-histidine = ADP + protein N-phospho-L-histidine.</text>
        <dbReference type="EC" id="2.7.13.3"/>
    </reaction>
</comment>
<dbReference type="RefSeq" id="WP_110251277.1">
    <property type="nucleotide sequence ID" value="NZ_QJJR01000005.1"/>
</dbReference>
<dbReference type="PROSITE" id="PS50885">
    <property type="entry name" value="HAMP"/>
    <property type="match status" value="1"/>
</dbReference>
<gene>
    <name evidence="15" type="ORF">DES38_105124</name>
</gene>
<feature type="transmembrane region" description="Helical" evidence="12">
    <location>
        <begin position="20"/>
        <end position="38"/>
    </location>
</feature>
<accession>A0A2V3WAR9</accession>
<name>A0A2V3WAR9_9BACI</name>
<evidence type="ECO:0000256" key="8">
    <source>
        <dbReference type="ARBA" id="ARBA00022777"/>
    </source>
</evidence>
<evidence type="ECO:0000313" key="15">
    <source>
        <dbReference type="EMBL" id="PXW91503.1"/>
    </source>
</evidence>
<feature type="domain" description="HAMP" evidence="14">
    <location>
        <begin position="316"/>
        <end position="368"/>
    </location>
</feature>
<dbReference type="PRINTS" id="PR00344">
    <property type="entry name" value="BCTRLSENSOR"/>
</dbReference>
<dbReference type="SMART" id="SM00387">
    <property type="entry name" value="HATPase_c"/>
    <property type="match status" value="1"/>
</dbReference>
<dbReference type="InterPro" id="IPR004358">
    <property type="entry name" value="Sig_transdc_His_kin-like_C"/>
</dbReference>
<keyword evidence="4" id="KW-1003">Cell membrane</keyword>
<sequence length="589" mass="68747">MRWIKEKLLDLKISYKLMSVYLLVTALPLILVGVHLNVSVRDVVVNNAIFETEANLEKIELQLENIVNRVTHISDLIYLNRDLDTLLRGEYETTFEMYQAYDRYPIFNDFLRFYDELENIQFFMVRPMISDSYFISATEDITSSDWFEQAKAKEGRISWIIKEEHWTREKYLTLTRAVYGQNEQFLGVLNIYVSMEKIRQVVDSEIHEVYITLDNQEIIYSTNQEQQFQHPTFMQGLTGEDRTSNLIYDETIDGEEVKVNLHRLRPEKSLENELQIATLIPVEVLMEEPNAIFKRGYLIMFAALIVSIVAFQLFIKTFNSRINTLKSAMGRVARGKFNIEPRIIGKDEIGEAYDQLYQTSQSLQTLIDEVYVHKIKEERWYRQQKESEFKMLSSQINPHFLYNTLEMIRMKALVNDDREVATLIKKLSKMMRSALERVDRPVPLEDELDLIETYLEIQAMRFGEKLSYHMDVRGSTKDVVLFPLLIQPLVENAIIHGLEPKEDRGHLVVNVDIDELLTIQVIDDGVGMDSERLQKVKDNLSVTDHLDGKRIGIRNVHQRIQLFYGQAYGLTLSSEKGVGTTMTIRLPIQ</sequence>
<dbReference type="PROSITE" id="PS50109">
    <property type="entry name" value="HIS_KIN"/>
    <property type="match status" value="1"/>
</dbReference>
<evidence type="ECO:0000259" key="14">
    <source>
        <dbReference type="PROSITE" id="PS50885"/>
    </source>
</evidence>
<evidence type="ECO:0000313" key="16">
    <source>
        <dbReference type="Proteomes" id="UP000247922"/>
    </source>
</evidence>
<dbReference type="GO" id="GO:0000155">
    <property type="term" value="F:phosphorelay sensor kinase activity"/>
    <property type="evidence" value="ECO:0007669"/>
    <property type="project" value="InterPro"/>
</dbReference>
<evidence type="ECO:0000256" key="5">
    <source>
        <dbReference type="ARBA" id="ARBA00022553"/>
    </source>
</evidence>
<dbReference type="Pfam" id="PF06580">
    <property type="entry name" value="His_kinase"/>
    <property type="match status" value="1"/>
</dbReference>
<dbReference type="PANTHER" id="PTHR34220">
    <property type="entry name" value="SENSOR HISTIDINE KINASE YPDA"/>
    <property type="match status" value="1"/>
</dbReference>
<feature type="domain" description="Histidine kinase" evidence="13">
    <location>
        <begin position="396"/>
        <end position="589"/>
    </location>
</feature>
<organism evidence="15 16">
    <name type="scientific">Streptohalobacillus salinus</name>
    <dbReference type="NCBI Taxonomy" id="621096"/>
    <lineage>
        <taxon>Bacteria</taxon>
        <taxon>Bacillati</taxon>
        <taxon>Bacillota</taxon>
        <taxon>Bacilli</taxon>
        <taxon>Bacillales</taxon>
        <taxon>Bacillaceae</taxon>
        <taxon>Streptohalobacillus</taxon>
    </lineage>
</organism>
<keyword evidence="7" id="KW-0547">Nucleotide-binding</keyword>
<dbReference type="Pfam" id="PF02518">
    <property type="entry name" value="HATPase_c"/>
    <property type="match status" value="1"/>
</dbReference>
<dbReference type="InterPro" id="IPR003594">
    <property type="entry name" value="HATPase_dom"/>
</dbReference>
<keyword evidence="12" id="KW-0812">Transmembrane</keyword>
<keyword evidence="8 15" id="KW-0418">Kinase</keyword>
<proteinExistence type="predicted"/>
<evidence type="ECO:0000256" key="6">
    <source>
        <dbReference type="ARBA" id="ARBA00022679"/>
    </source>
</evidence>
<evidence type="ECO:0000256" key="1">
    <source>
        <dbReference type="ARBA" id="ARBA00000085"/>
    </source>
</evidence>
<keyword evidence="12" id="KW-1133">Transmembrane helix</keyword>
<feature type="transmembrane region" description="Helical" evidence="12">
    <location>
        <begin position="296"/>
        <end position="315"/>
    </location>
</feature>
<evidence type="ECO:0000256" key="7">
    <source>
        <dbReference type="ARBA" id="ARBA00022741"/>
    </source>
</evidence>
<protein>
    <recommendedName>
        <fullName evidence="3">histidine kinase</fullName>
        <ecNumber evidence="3">2.7.13.3</ecNumber>
    </recommendedName>
</protein>
<evidence type="ECO:0000256" key="3">
    <source>
        <dbReference type="ARBA" id="ARBA00012438"/>
    </source>
</evidence>
<keyword evidence="6" id="KW-0808">Transferase</keyword>
<dbReference type="InterPro" id="IPR005467">
    <property type="entry name" value="His_kinase_dom"/>
</dbReference>
<dbReference type="PANTHER" id="PTHR34220:SF7">
    <property type="entry name" value="SENSOR HISTIDINE KINASE YPDA"/>
    <property type="match status" value="1"/>
</dbReference>
<evidence type="ECO:0000256" key="12">
    <source>
        <dbReference type="SAM" id="Phobius"/>
    </source>
</evidence>
<dbReference type="EMBL" id="QJJR01000005">
    <property type="protein sequence ID" value="PXW91503.1"/>
    <property type="molecule type" value="Genomic_DNA"/>
</dbReference>
<keyword evidence="11 12" id="KW-0472">Membrane</keyword>
<dbReference type="GO" id="GO:0005524">
    <property type="term" value="F:ATP binding"/>
    <property type="evidence" value="ECO:0007669"/>
    <property type="project" value="UniProtKB-KW"/>
</dbReference>
<dbReference type="InterPro" id="IPR036890">
    <property type="entry name" value="HATPase_C_sf"/>
</dbReference>
<dbReference type="SMART" id="SM00304">
    <property type="entry name" value="HAMP"/>
    <property type="match status" value="1"/>
</dbReference>
<evidence type="ECO:0000256" key="9">
    <source>
        <dbReference type="ARBA" id="ARBA00022840"/>
    </source>
</evidence>
<dbReference type="SUPFAM" id="SSF55874">
    <property type="entry name" value="ATPase domain of HSP90 chaperone/DNA topoisomerase II/histidine kinase"/>
    <property type="match status" value="1"/>
</dbReference>
<keyword evidence="16" id="KW-1185">Reference proteome</keyword>
<dbReference type="InterPro" id="IPR003660">
    <property type="entry name" value="HAMP_dom"/>
</dbReference>
<dbReference type="Proteomes" id="UP000247922">
    <property type="component" value="Unassembled WGS sequence"/>
</dbReference>
<dbReference type="InterPro" id="IPR050640">
    <property type="entry name" value="Bact_2-comp_sensor_kinase"/>
</dbReference>
<evidence type="ECO:0000256" key="10">
    <source>
        <dbReference type="ARBA" id="ARBA00023012"/>
    </source>
</evidence>
<dbReference type="GO" id="GO:0005886">
    <property type="term" value="C:plasma membrane"/>
    <property type="evidence" value="ECO:0007669"/>
    <property type="project" value="UniProtKB-SubCell"/>
</dbReference>
<keyword evidence="9" id="KW-0067">ATP-binding</keyword>
<keyword evidence="10" id="KW-0902">Two-component regulatory system</keyword>
<dbReference type="EC" id="2.7.13.3" evidence="3"/>
<comment type="caution">
    <text evidence="15">The sequence shown here is derived from an EMBL/GenBank/DDBJ whole genome shotgun (WGS) entry which is preliminary data.</text>
</comment>
<keyword evidence="5" id="KW-0597">Phosphoprotein</keyword>
<evidence type="ECO:0000256" key="11">
    <source>
        <dbReference type="ARBA" id="ARBA00023136"/>
    </source>
</evidence>
<reference evidence="15 16" key="1">
    <citation type="submission" date="2018-05" db="EMBL/GenBank/DDBJ databases">
        <title>Genomic Encyclopedia of Type Strains, Phase IV (KMG-IV): sequencing the most valuable type-strain genomes for metagenomic binning, comparative biology and taxonomic classification.</title>
        <authorList>
            <person name="Goeker M."/>
        </authorList>
    </citation>
    <scope>NUCLEOTIDE SEQUENCE [LARGE SCALE GENOMIC DNA]</scope>
    <source>
        <strain evidence="15 16">DSM 22440</strain>
    </source>
</reference>
<dbReference type="OrthoDB" id="9776552at2"/>
<dbReference type="Gene3D" id="6.10.340.10">
    <property type="match status" value="1"/>
</dbReference>
<evidence type="ECO:0000256" key="2">
    <source>
        <dbReference type="ARBA" id="ARBA00004651"/>
    </source>
</evidence>
<dbReference type="Gene3D" id="3.30.565.10">
    <property type="entry name" value="Histidine kinase-like ATPase, C-terminal domain"/>
    <property type="match status" value="1"/>
</dbReference>
<evidence type="ECO:0000256" key="4">
    <source>
        <dbReference type="ARBA" id="ARBA00022475"/>
    </source>
</evidence>
<comment type="subcellular location">
    <subcellularLocation>
        <location evidence="2">Cell membrane</location>
        <topology evidence="2">Multi-pass membrane protein</topology>
    </subcellularLocation>
</comment>